<evidence type="ECO:0000256" key="2">
    <source>
        <dbReference type="ARBA" id="ARBA00022630"/>
    </source>
</evidence>
<reference evidence="5 6" key="1">
    <citation type="journal article" date="2019" name="PLoS ONE">
        <title>Pup mortality in New Zealand sea lions (Phocarctos hookeri) at Enderby Island, Auckland Islands, 2013-18.</title>
        <authorList>
            <person name="Michael S.A."/>
            <person name="Hayman D.T.S."/>
            <person name="Gray R."/>
            <person name="Zhang J."/>
            <person name="Rogers L."/>
            <person name="Roe W.D."/>
        </authorList>
    </citation>
    <scope>NUCLEOTIDE SEQUENCE [LARGE SCALE GENOMIC DNA]</scope>
    <source>
        <strain evidence="5 6">SM868</strain>
    </source>
</reference>
<dbReference type="InterPro" id="IPR029039">
    <property type="entry name" value="Flavoprotein-like_sf"/>
</dbReference>
<dbReference type="RefSeq" id="WP_110816729.1">
    <property type="nucleotide sequence ID" value="NZ_WFKQ01000003.1"/>
</dbReference>
<dbReference type="SUPFAM" id="SSF52218">
    <property type="entry name" value="Flavoproteins"/>
    <property type="match status" value="1"/>
</dbReference>
<dbReference type="Pfam" id="PF03358">
    <property type="entry name" value="FMN_red"/>
    <property type="match status" value="1"/>
</dbReference>
<dbReference type="GO" id="GO:0010181">
    <property type="term" value="F:FMN binding"/>
    <property type="evidence" value="ECO:0007669"/>
    <property type="project" value="InterPro"/>
</dbReference>
<proteinExistence type="predicted"/>
<comment type="caution">
    <text evidence="5">The sequence shown here is derived from an EMBL/GenBank/DDBJ whole genome shotgun (WGS) entry which is preliminary data.</text>
</comment>
<dbReference type="OrthoDB" id="9801479at2"/>
<dbReference type="Proteomes" id="UP000442109">
    <property type="component" value="Unassembled WGS sequence"/>
</dbReference>
<dbReference type="InterPro" id="IPR005025">
    <property type="entry name" value="FMN_Rdtase-like_dom"/>
</dbReference>
<dbReference type="GO" id="GO:0016020">
    <property type="term" value="C:membrane"/>
    <property type="evidence" value="ECO:0007669"/>
    <property type="project" value="TreeGrafter"/>
</dbReference>
<dbReference type="InterPro" id="IPR008254">
    <property type="entry name" value="Flavodoxin/NO_synth"/>
</dbReference>
<evidence type="ECO:0000259" key="4">
    <source>
        <dbReference type="PROSITE" id="PS50902"/>
    </source>
</evidence>
<keyword evidence="3" id="KW-0288">FMN</keyword>
<dbReference type="PANTHER" id="PTHR30546:SF23">
    <property type="entry name" value="FLAVOPROTEIN-LIKE PROTEIN YCP4-RELATED"/>
    <property type="match status" value="1"/>
</dbReference>
<name>A0A844LZJ9_9GAMM</name>
<dbReference type="PANTHER" id="PTHR30546">
    <property type="entry name" value="FLAVODOXIN-RELATED PROTEIN WRBA-RELATED"/>
    <property type="match status" value="1"/>
</dbReference>
<accession>A0A844LZJ9</accession>
<gene>
    <name evidence="5" type="ORF">GB996_04780</name>
</gene>
<keyword evidence="2" id="KW-0285">Flavoprotein</keyword>
<dbReference type="EMBL" id="WFKQ01000003">
    <property type="protein sequence ID" value="MUG32106.1"/>
    <property type="molecule type" value="Genomic_DNA"/>
</dbReference>
<dbReference type="Gene3D" id="3.40.50.360">
    <property type="match status" value="1"/>
</dbReference>
<dbReference type="GO" id="GO:0009055">
    <property type="term" value="F:electron transfer activity"/>
    <property type="evidence" value="ECO:0007669"/>
    <property type="project" value="InterPro"/>
</dbReference>
<dbReference type="GO" id="GO:0003955">
    <property type="term" value="F:NAD(P)H dehydrogenase (quinone) activity"/>
    <property type="evidence" value="ECO:0007669"/>
    <property type="project" value="TreeGrafter"/>
</dbReference>
<sequence length="213" mass="23293">MTVSNVPTDSHVASKPALKMAIIYHSNYGHTRKVAKAIEAGAQAYVQSTAKRHVEVRALDVDEMDWEFADAAQMMVFGSAVYMGSITAEFKTFMDSTSKRWFHRKWHGKWAAGFANSGGLSGDKLAALQQICGFSMQHGMNWAGFPIMPTGHTEQDINRLSSFLGLMTQSGDASPEVTPGEGDIKSAKLFGEHLVQTLISQPPYLPQLSEPQA</sequence>
<protein>
    <submittedName>
        <fullName evidence="5">Flavodoxin family protein</fullName>
    </submittedName>
</protein>
<dbReference type="AlphaFoldDB" id="A0A844LZJ9"/>
<keyword evidence="6" id="KW-1185">Reference proteome</keyword>
<dbReference type="PROSITE" id="PS00201">
    <property type="entry name" value="FLAVODOXIN"/>
    <property type="match status" value="1"/>
</dbReference>
<evidence type="ECO:0000256" key="3">
    <source>
        <dbReference type="ARBA" id="ARBA00022643"/>
    </source>
</evidence>
<evidence type="ECO:0000313" key="5">
    <source>
        <dbReference type="EMBL" id="MUG32106.1"/>
    </source>
</evidence>
<dbReference type="PROSITE" id="PS50902">
    <property type="entry name" value="FLAVODOXIN_LIKE"/>
    <property type="match status" value="1"/>
</dbReference>
<evidence type="ECO:0000256" key="1">
    <source>
        <dbReference type="ARBA" id="ARBA00001917"/>
    </source>
</evidence>
<comment type="cofactor">
    <cofactor evidence="1">
        <name>FMN</name>
        <dbReference type="ChEBI" id="CHEBI:58210"/>
    </cofactor>
</comment>
<organism evidence="5 6">
    <name type="scientific">Psychrobacter sanguinis</name>
    <dbReference type="NCBI Taxonomy" id="861445"/>
    <lineage>
        <taxon>Bacteria</taxon>
        <taxon>Pseudomonadati</taxon>
        <taxon>Pseudomonadota</taxon>
        <taxon>Gammaproteobacteria</taxon>
        <taxon>Moraxellales</taxon>
        <taxon>Moraxellaceae</taxon>
        <taxon>Psychrobacter</taxon>
    </lineage>
</organism>
<dbReference type="InterPro" id="IPR001226">
    <property type="entry name" value="Flavodoxin_CS"/>
</dbReference>
<feature type="domain" description="Flavodoxin-like" evidence="4">
    <location>
        <begin position="20"/>
        <end position="168"/>
    </location>
</feature>
<evidence type="ECO:0000313" key="6">
    <source>
        <dbReference type="Proteomes" id="UP000442109"/>
    </source>
</evidence>